<dbReference type="KEGG" id="pic:PICST_31206"/>
<dbReference type="RefSeq" id="XP_001384340.1">
    <property type="nucleotide sequence ID" value="XM_001384303.1"/>
</dbReference>
<feature type="region of interest" description="Disordered" evidence="1">
    <location>
        <begin position="1"/>
        <end position="45"/>
    </location>
</feature>
<protein>
    <submittedName>
        <fullName evidence="2">Uncharacterized protein</fullName>
    </submittedName>
</protein>
<evidence type="ECO:0000313" key="3">
    <source>
        <dbReference type="Proteomes" id="UP000002258"/>
    </source>
</evidence>
<dbReference type="OrthoDB" id="4026481at2759"/>
<dbReference type="InParanoid" id="A3LSX6"/>
<sequence>MNSSPANAGSRKRTISDDDSSDYEWSSQSQSSFDSEKNPTFFESPNYKRLQQHRIHSEAHIRTVEMMLQAQLELQRQEKSRQTLSDTNLTEPPLDHTFSDITETNQESDNYRQRPFW</sequence>
<accession>A3LSX6</accession>
<dbReference type="Proteomes" id="UP000002258">
    <property type="component" value="Chromosome 4"/>
</dbReference>
<keyword evidence="3" id="KW-1185">Reference proteome</keyword>
<evidence type="ECO:0000256" key="1">
    <source>
        <dbReference type="SAM" id="MobiDB-lite"/>
    </source>
</evidence>
<feature type="compositionally biased region" description="Low complexity" evidence="1">
    <location>
        <begin position="23"/>
        <end position="33"/>
    </location>
</feature>
<evidence type="ECO:0000313" key="2">
    <source>
        <dbReference type="EMBL" id="ABN66311.1"/>
    </source>
</evidence>
<dbReference type="HOGENOM" id="CLU_2085648_0_0_1"/>
<feature type="region of interest" description="Disordered" evidence="1">
    <location>
        <begin position="76"/>
        <end position="117"/>
    </location>
</feature>
<dbReference type="GeneID" id="4838397"/>
<organism evidence="2 3">
    <name type="scientific">Scheffersomyces stipitis (strain ATCC 58785 / CBS 6054 / NBRC 10063 / NRRL Y-11545)</name>
    <name type="common">Yeast</name>
    <name type="synonym">Pichia stipitis</name>
    <dbReference type="NCBI Taxonomy" id="322104"/>
    <lineage>
        <taxon>Eukaryota</taxon>
        <taxon>Fungi</taxon>
        <taxon>Dikarya</taxon>
        <taxon>Ascomycota</taxon>
        <taxon>Saccharomycotina</taxon>
        <taxon>Pichiomycetes</taxon>
        <taxon>Debaryomycetaceae</taxon>
        <taxon>Scheffersomyces</taxon>
    </lineage>
</organism>
<dbReference type="EMBL" id="CP000498">
    <property type="protein sequence ID" value="ABN66311.1"/>
    <property type="molecule type" value="Genomic_DNA"/>
</dbReference>
<dbReference type="AlphaFoldDB" id="A3LSX6"/>
<gene>
    <name evidence="2" type="ORF">PICST_31206</name>
</gene>
<feature type="compositionally biased region" description="Polar residues" evidence="1">
    <location>
        <begin position="99"/>
        <end position="108"/>
    </location>
</feature>
<reference evidence="2 3" key="1">
    <citation type="journal article" date="2007" name="Nat. Biotechnol.">
        <title>Genome sequence of the lignocellulose-bioconverting and xylose-fermenting yeast Pichia stipitis.</title>
        <authorList>
            <person name="Jeffries T.W."/>
            <person name="Grigoriev I.V."/>
            <person name="Grimwood J."/>
            <person name="Laplaza J.M."/>
            <person name="Aerts A."/>
            <person name="Salamov A."/>
            <person name="Schmutz J."/>
            <person name="Lindquist E."/>
            <person name="Dehal P."/>
            <person name="Shapiro H."/>
            <person name="Jin Y.S."/>
            <person name="Passoth V."/>
            <person name="Richardson P.M."/>
        </authorList>
    </citation>
    <scope>NUCLEOTIDE SEQUENCE [LARGE SCALE GENOMIC DNA]</scope>
    <source>
        <strain evidence="3">ATCC 58785 / CBS 6054 / NBRC 10063 / NRRL Y-11545</strain>
    </source>
</reference>
<proteinExistence type="predicted"/>
<name>A3LSX6_PICST</name>